<dbReference type="PANTHER" id="PTHR43024">
    <property type="entry name" value="UDP-N-ACETYLMURAMOYL-TRIPEPTIDE--D-ALANYL-D-ALANINE LIGASE"/>
    <property type="match status" value="1"/>
</dbReference>
<keyword evidence="1 10" id="KW-0963">Cytoplasm</keyword>
<dbReference type="InterPro" id="IPR036615">
    <property type="entry name" value="Mur_ligase_C_dom_sf"/>
</dbReference>
<evidence type="ECO:0000259" key="14">
    <source>
        <dbReference type="Pfam" id="PF08245"/>
    </source>
</evidence>
<dbReference type="GO" id="GO:0051301">
    <property type="term" value="P:cell division"/>
    <property type="evidence" value="ECO:0007669"/>
    <property type="project" value="UniProtKB-KW"/>
</dbReference>
<dbReference type="InterPro" id="IPR013221">
    <property type="entry name" value="Mur_ligase_cen"/>
</dbReference>
<organism evidence="15 16">
    <name type="scientific">Thermocrinis minervae</name>
    <dbReference type="NCBI Taxonomy" id="381751"/>
    <lineage>
        <taxon>Bacteria</taxon>
        <taxon>Pseudomonadati</taxon>
        <taxon>Aquificota</taxon>
        <taxon>Aquificia</taxon>
        <taxon>Aquificales</taxon>
        <taxon>Aquificaceae</taxon>
        <taxon>Thermocrinis</taxon>
    </lineage>
</organism>
<comment type="pathway">
    <text evidence="10 11">Cell wall biogenesis; peptidoglycan biosynthesis.</text>
</comment>
<keyword evidence="7 10" id="KW-0573">Peptidoglycan synthesis</keyword>
<dbReference type="Gene3D" id="3.40.1190.10">
    <property type="entry name" value="Mur-like, catalytic domain"/>
    <property type="match status" value="1"/>
</dbReference>
<dbReference type="GO" id="GO:0071555">
    <property type="term" value="P:cell wall organization"/>
    <property type="evidence" value="ECO:0007669"/>
    <property type="project" value="UniProtKB-KW"/>
</dbReference>
<dbReference type="SUPFAM" id="SSF53623">
    <property type="entry name" value="MurD-like peptide ligases, catalytic domain"/>
    <property type="match status" value="1"/>
</dbReference>
<evidence type="ECO:0000256" key="7">
    <source>
        <dbReference type="ARBA" id="ARBA00022984"/>
    </source>
</evidence>
<dbReference type="InterPro" id="IPR004101">
    <property type="entry name" value="Mur_ligase_C"/>
</dbReference>
<keyword evidence="3 10" id="KW-0132">Cell division</keyword>
<evidence type="ECO:0000256" key="9">
    <source>
        <dbReference type="ARBA" id="ARBA00023316"/>
    </source>
</evidence>
<dbReference type="InterPro" id="IPR000713">
    <property type="entry name" value="Mur_ligase_N"/>
</dbReference>
<dbReference type="NCBIfam" id="TIGR01143">
    <property type="entry name" value="murF"/>
    <property type="match status" value="1"/>
</dbReference>
<comment type="subcellular location">
    <subcellularLocation>
        <location evidence="10 11">Cytoplasm</location>
    </subcellularLocation>
</comment>
<feature type="domain" description="Mur ligase central" evidence="14">
    <location>
        <begin position="106"/>
        <end position="280"/>
    </location>
</feature>
<dbReference type="GO" id="GO:0005524">
    <property type="term" value="F:ATP binding"/>
    <property type="evidence" value="ECO:0007669"/>
    <property type="project" value="UniProtKB-UniRule"/>
</dbReference>
<evidence type="ECO:0000256" key="6">
    <source>
        <dbReference type="ARBA" id="ARBA00022960"/>
    </source>
</evidence>
<comment type="catalytic activity">
    <reaction evidence="10 11">
        <text>D-alanyl-D-alanine + UDP-N-acetyl-alpha-D-muramoyl-L-alanyl-gamma-D-glutamyl-meso-2,6-diaminopimelate + ATP = UDP-N-acetyl-alpha-D-muramoyl-L-alanyl-gamma-D-glutamyl-meso-2,6-diaminopimeloyl-D-alanyl-D-alanine + ADP + phosphate + H(+)</text>
        <dbReference type="Rhea" id="RHEA:28374"/>
        <dbReference type="ChEBI" id="CHEBI:15378"/>
        <dbReference type="ChEBI" id="CHEBI:30616"/>
        <dbReference type="ChEBI" id="CHEBI:43474"/>
        <dbReference type="ChEBI" id="CHEBI:57822"/>
        <dbReference type="ChEBI" id="CHEBI:61386"/>
        <dbReference type="ChEBI" id="CHEBI:83905"/>
        <dbReference type="ChEBI" id="CHEBI:456216"/>
        <dbReference type="EC" id="6.3.2.10"/>
    </reaction>
</comment>
<sequence length="441" mass="49391">MELTSEKVALLLKGKHIGTPQRFRSACIDSRQVEEGSLFVALKGSRHDGHDFVMQALQKGCVGALVEREVPIPEGKFLIVVDNTLRALQKLAKYKRENFSGTVVGIAGSAGKTTTKEMIAFLLSKVGKTCKTPRNLNSQVGVPLSVINFDSDCEYWVVEMGASQKGDVRRLVQIVKPSVRVITSIGEEHLETFGCLDDVVLGNGEIFSDMHEEDIGVVPSYVYECYKDYKVITFGDGSEFEARDVSLSLEGVSFNVQGVRIFIPIPSFAVVENALCSLATIKAMGLDWKKLAENLSQFKPVEGRFRVIKAGPNTLIDDSYNANPPSVRMALKTLSRLPGKRMAVLGDMLELGSDSERYHREIGSLCAELGIDECVFYGKEMFYAYQECKRLKQECYHFDEEDELLSLIKGKYGWIILFKGSRGMRMERFIERLLNDWHFSI</sequence>
<evidence type="ECO:0000313" key="15">
    <source>
        <dbReference type="EMBL" id="SHK20842.1"/>
    </source>
</evidence>
<protein>
    <recommendedName>
        <fullName evidence="10 11">UDP-N-acetylmuramoyl-tripeptide--D-alanyl-D-alanine ligase</fullName>
        <ecNumber evidence="10 11">6.3.2.10</ecNumber>
    </recommendedName>
    <alternativeName>
        <fullName evidence="10">D-alanyl-D-alanine-adding enzyme</fullName>
    </alternativeName>
</protein>
<feature type="domain" description="Mur ligase C-terminal" evidence="13">
    <location>
        <begin position="303"/>
        <end position="422"/>
    </location>
</feature>
<evidence type="ECO:0000256" key="3">
    <source>
        <dbReference type="ARBA" id="ARBA00022618"/>
    </source>
</evidence>
<dbReference type="InterPro" id="IPR035911">
    <property type="entry name" value="MurE/MurF_N"/>
</dbReference>
<evidence type="ECO:0000259" key="12">
    <source>
        <dbReference type="Pfam" id="PF01225"/>
    </source>
</evidence>
<proteinExistence type="inferred from homology"/>
<dbReference type="Proteomes" id="UP000189810">
    <property type="component" value="Chromosome I"/>
</dbReference>
<evidence type="ECO:0000256" key="5">
    <source>
        <dbReference type="ARBA" id="ARBA00022840"/>
    </source>
</evidence>
<dbReference type="InterPro" id="IPR036565">
    <property type="entry name" value="Mur-like_cat_sf"/>
</dbReference>
<dbReference type="Gene3D" id="3.90.190.20">
    <property type="entry name" value="Mur ligase, C-terminal domain"/>
    <property type="match status" value="1"/>
</dbReference>
<comment type="similarity">
    <text evidence="10">Belongs to the MurCDEF family. MurF subfamily.</text>
</comment>
<dbReference type="Gene3D" id="3.40.1390.10">
    <property type="entry name" value="MurE/MurF, N-terminal domain"/>
    <property type="match status" value="1"/>
</dbReference>
<accession>A0A1M6QKR4</accession>
<keyword evidence="2 10" id="KW-0436">Ligase</keyword>
<dbReference type="STRING" id="381751.SAMN05444391_0280"/>
<gene>
    <name evidence="10" type="primary">murF</name>
    <name evidence="15" type="ORF">SAMN05444391_0280</name>
</gene>
<reference evidence="15 16" key="1">
    <citation type="submission" date="2016-11" db="EMBL/GenBank/DDBJ databases">
        <authorList>
            <person name="Jaros S."/>
            <person name="Januszkiewicz K."/>
            <person name="Wedrychowicz H."/>
        </authorList>
    </citation>
    <scope>NUCLEOTIDE SEQUENCE [LARGE SCALE GENOMIC DNA]</scope>
    <source>
        <strain evidence="15 16">DSM 19557</strain>
    </source>
</reference>
<dbReference type="RefSeq" id="WP_231967129.1">
    <property type="nucleotide sequence ID" value="NZ_LT670846.1"/>
</dbReference>
<dbReference type="SUPFAM" id="SSF53244">
    <property type="entry name" value="MurD-like peptide ligases, peptide-binding domain"/>
    <property type="match status" value="1"/>
</dbReference>
<dbReference type="Pfam" id="PF01225">
    <property type="entry name" value="Mur_ligase"/>
    <property type="match status" value="1"/>
</dbReference>
<dbReference type="Pfam" id="PF08245">
    <property type="entry name" value="Mur_ligase_M"/>
    <property type="match status" value="1"/>
</dbReference>
<dbReference type="GO" id="GO:0009252">
    <property type="term" value="P:peptidoglycan biosynthetic process"/>
    <property type="evidence" value="ECO:0007669"/>
    <property type="project" value="UniProtKB-UniRule"/>
</dbReference>
<dbReference type="HAMAP" id="MF_02019">
    <property type="entry name" value="MurF"/>
    <property type="match status" value="1"/>
</dbReference>
<evidence type="ECO:0000256" key="8">
    <source>
        <dbReference type="ARBA" id="ARBA00023306"/>
    </source>
</evidence>
<dbReference type="PANTHER" id="PTHR43024:SF1">
    <property type="entry name" value="UDP-N-ACETYLMURAMOYL-TRIPEPTIDE--D-ALANYL-D-ALANINE LIGASE"/>
    <property type="match status" value="1"/>
</dbReference>
<keyword evidence="9 10" id="KW-0961">Cell wall biogenesis/degradation</keyword>
<dbReference type="Pfam" id="PF02875">
    <property type="entry name" value="Mur_ligase_C"/>
    <property type="match status" value="1"/>
</dbReference>
<dbReference type="SUPFAM" id="SSF63418">
    <property type="entry name" value="MurE/MurF N-terminal domain"/>
    <property type="match status" value="1"/>
</dbReference>
<dbReference type="InterPro" id="IPR051046">
    <property type="entry name" value="MurCDEF_CellWall_CoF430Synth"/>
</dbReference>
<evidence type="ECO:0000256" key="4">
    <source>
        <dbReference type="ARBA" id="ARBA00022741"/>
    </source>
</evidence>
<dbReference type="GO" id="GO:0008360">
    <property type="term" value="P:regulation of cell shape"/>
    <property type="evidence" value="ECO:0007669"/>
    <property type="project" value="UniProtKB-KW"/>
</dbReference>
<comment type="function">
    <text evidence="10 11">Involved in cell wall formation. Catalyzes the final step in the synthesis of UDP-N-acetylmuramoyl-pentapeptide, the precursor of murein.</text>
</comment>
<dbReference type="GO" id="GO:0008766">
    <property type="term" value="F:UDP-N-acetylmuramoylalanyl-D-glutamyl-2,6-diaminopimelate-D-alanyl-D-alanine ligase activity"/>
    <property type="evidence" value="ECO:0007669"/>
    <property type="project" value="RHEA"/>
</dbReference>
<dbReference type="GO" id="GO:0047480">
    <property type="term" value="F:UDP-N-acetylmuramoyl-tripeptide-D-alanyl-D-alanine ligase activity"/>
    <property type="evidence" value="ECO:0007669"/>
    <property type="project" value="UniProtKB-UniRule"/>
</dbReference>
<evidence type="ECO:0000256" key="1">
    <source>
        <dbReference type="ARBA" id="ARBA00022490"/>
    </source>
</evidence>
<dbReference type="InterPro" id="IPR005863">
    <property type="entry name" value="UDP-N-AcMur_synth"/>
</dbReference>
<keyword evidence="16" id="KW-1185">Reference proteome</keyword>
<evidence type="ECO:0000313" key="16">
    <source>
        <dbReference type="Proteomes" id="UP000189810"/>
    </source>
</evidence>
<evidence type="ECO:0000256" key="2">
    <source>
        <dbReference type="ARBA" id="ARBA00022598"/>
    </source>
</evidence>
<feature type="domain" description="Mur ligase N-terminal catalytic" evidence="12">
    <location>
        <begin position="28"/>
        <end position="94"/>
    </location>
</feature>
<dbReference type="GO" id="GO:0005737">
    <property type="term" value="C:cytoplasm"/>
    <property type="evidence" value="ECO:0007669"/>
    <property type="project" value="UniProtKB-SubCell"/>
</dbReference>
<feature type="binding site" evidence="10">
    <location>
        <begin position="108"/>
        <end position="114"/>
    </location>
    <ligand>
        <name>ATP</name>
        <dbReference type="ChEBI" id="CHEBI:30616"/>
    </ligand>
</feature>
<evidence type="ECO:0000256" key="10">
    <source>
        <dbReference type="HAMAP-Rule" id="MF_02019"/>
    </source>
</evidence>
<dbReference type="EMBL" id="LT670846">
    <property type="protein sequence ID" value="SHK20842.1"/>
    <property type="molecule type" value="Genomic_DNA"/>
</dbReference>
<dbReference type="AlphaFoldDB" id="A0A1M6QKR4"/>
<keyword evidence="5 10" id="KW-0067">ATP-binding</keyword>
<dbReference type="EC" id="6.3.2.10" evidence="10 11"/>
<keyword evidence="4 10" id="KW-0547">Nucleotide-binding</keyword>
<keyword evidence="6 10" id="KW-0133">Cell shape</keyword>
<dbReference type="UniPathway" id="UPA00219"/>
<keyword evidence="8 10" id="KW-0131">Cell cycle</keyword>
<evidence type="ECO:0000256" key="11">
    <source>
        <dbReference type="RuleBase" id="RU004136"/>
    </source>
</evidence>
<name>A0A1M6QKR4_9AQUI</name>
<evidence type="ECO:0000259" key="13">
    <source>
        <dbReference type="Pfam" id="PF02875"/>
    </source>
</evidence>